<organism evidence="4 5">
    <name type="scientific">Eubacterium plexicaudatum ASF492</name>
    <dbReference type="NCBI Taxonomy" id="1235802"/>
    <lineage>
        <taxon>Bacteria</taxon>
        <taxon>Bacillati</taxon>
        <taxon>Bacillota</taxon>
        <taxon>Clostridia</taxon>
        <taxon>Eubacteriales</taxon>
        <taxon>Eubacteriaceae</taxon>
        <taxon>Eubacterium</taxon>
    </lineage>
</organism>
<dbReference type="AlphaFoldDB" id="N1ZVZ1"/>
<dbReference type="STRING" id="1235802.C823_06201"/>
<dbReference type="CDD" id="cd17748">
    <property type="entry name" value="BRCT_DNA_ligase_like"/>
    <property type="match status" value="1"/>
</dbReference>
<protein>
    <recommendedName>
        <fullName evidence="3">BRCT domain-containing protein</fullName>
    </recommendedName>
</protein>
<dbReference type="Gene3D" id="1.10.150.20">
    <property type="entry name" value="5' to 3' exonuclease, C-terminal subdomain"/>
    <property type="match status" value="2"/>
</dbReference>
<dbReference type="InterPro" id="IPR036420">
    <property type="entry name" value="BRCT_dom_sf"/>
</dbReference>
<dbReference type="SUPFAM" id="SSF52113">
    <property type="entry name" value="BRCT domain"/>
    <property type="match status" value="1"/>
</dbReference>
<keyword evidence="5" id="KW-1185">Reference proteome</keyword>
<evidence type="ECO:0000313" key="5">
    <source>
        <dbReference type="Proteomes" id="UP000012589"/>
    </source>
</evidence>
<dbReference type="Gene3D" id="3.40.50.10190">
    <property type="entry name" value="BRCT domain"/>
    <property type="match status" value="1"/>
</dbReference>
<dbReference type="EMBL" id="AQFT01000232">
    <property type="protein sequence ID" value="EMZ16479.1"/>
    <property type="molecule type" value="Genomic_DNA"/>
</dbReference>
<gene>
    <name evidence="4" type="ORF">C823_06201</name>
</gene>
<evidence type="ECO:0000259" key="3">
    <source>
        <dbReference type="PROSITE" id="PS50172"/>
    </source>
</evidence>
<name>N1ZVZ1_9FIRM</name>
<dbReference type="SUPFAM" id="SSF47781">
    <property type="entry name" value="RuvA domain 2-like"/>
    <property type="match status" value="1"/>
</dbReference>
<feature type="domain" description="BRCT" evidence="3">
    <location>
        <begin position="157"/>
        <end position="235"/>
    </location>
</feature>
<dbReference type="PROSITE" id="PS50172">
    <property type="entry name" value="BRCT"/>
    <property type="match status" value="1"/>
</dbReference>
<evidence type="ECO:0000256" key="1">
    <source>
        <dbReference type="ARBA" id="ARBA00022763"/>
    </source>
</evidence>
<evidence type="ECO:0000313" key="4">
    <source>
        <dbReference type="EMBL" id="EMZ16479.1"/>
    </source>
</evidence>
<keyword evidence="2" id="KW-0234">DNA repair</keyword>
<dbReference type="InterPro" id="IPR041663">
    <property type="entry name" value="DisA/LigA_HHH"/>
</dbReference>
<dbReference type="Proteomes" id="UP000012589">
    <property type="component" value="Unassembled WGS sequence"/>
</dbReference>
<dbReference type="eggNOG" id="COG0272">
    <property type="taxonomic scope" value="Bacteria"/>
</dbReference>
<evidence type="ECO:0000256" key="2">
    <source>
        <dbReference type="ARBA" id="ARBA00023204"/>
    </source>
</evidence>
<dbReference type="InterPro" id="IPR010994">
    <property type="entry name" value="RuvA_2-like"/>
</dbReference>
<accession>N1ZVZ1</accession>
<keyword evidence="1" id="KW-0227">DNA damage</keyword>
<comment type="caution">
    <text evidence="4">The sequence shown here is derived from an EMBL/GenBank/DDBJ whole genome shotgun (WGS) entry which is preliminary data.</text>
</comment>
<dbReference type="PATRIC" id="fig|1235802.3.peg.6558"/>
<reference evidence="4 5" key="1">
    <citation type="journal article" date="2014" name="Genome Announc.">
        <title>Draft genome sequences of the altered schaedler flora, a defined bacterial community from gnotobiotic mice.</title>
        <authorList>
            <person name="Wannemuehler M.J."/>
            <person name="Overstreet A.M."/>
            <person name="Ward D.V."/>
            <person name="Phillips G.J."/>
        </authorList>
    </citation>
    <scope>NUCLEOTIDE SEQUENCE [LARGE SCALE GENOMIC DNA]</scope>
    <source>
        <strain evidence="4 5">ASF492</strain>
    </source>
</reference>
<dbReference type="GO" id="GO:0006281">
    <property type="term" value="P:DNA repair"/>
    <property type="evidence" value="ECO:0007669"/>
    <property type="project" value="UniProtKB-KW"/>
</dbReference>
<dbReference type="Pfam" id="PF12826">
    <property type="entry name" value="HHH_2"/>
    <property type="match status" value="1"/>
</dbReference>
<dbReference type="Pfam" id="PF00533">
    <property type="entry name" value="BRCT"/>
    <property type="match status" value="1"/>
</dbReference>
<sequence>MNIRGLSEATLDQLVQLGALKSHQDLSHLDRYRDEIIALEGFGEKSYENLIASINENRNTTFVRFVVAMDIPLIGRTAGRKLDGHFHGSLRELELAALDRFDFTCLEGIGDIMSSNIHEWFRNSDHLLLWRGLQKELHFENGLDAQTSGEENNMNKTTNNTFAGCTIVATGKLKNFTRDGINAKIISLSATPGSSVTKKTDYLIFGEKAGSKLAKAEQLGVKILTEQEFMEMLSV</sequence>
<dbReference type="HOGENOM" id="CLU_1229145_0_0_9"/>
<dbReference type="InterPro" id="IPR001357">
    <property type="entry name" value="BRCT_dom"/>
</dbReference>
<proteinExistence type="predicted"/>